<accession>A0A9Q1GIS8</accession>
<dbReference type="Pfam" id="PF17682">
    <property type="entry name" value="Tau95_N"/>
    <property type="match status" value="1"/>
</dbReference>
<dbReference type="PANTHER" id="PTHR13230">
    <property type="entry name" value="GENERAL TRANSCRIPTION FACTOR IIIC, POLYPEPTIDE 5"/>
    <property type="match status" value="1"/>
</dbReference>
<keyword evidence="4" id="KW-1185">Reference proteome</keyword>
<evidence type="ECO:0000313" key="4">
    <source>
        <dbReference type="Proteomes" id="UP001153076"/>
    </source>
</evidence>
<sequence>MGVIEDGTATGRLPSAKVFAVHYPAYPSSMSRAIETLGGPDTIAKGRTGGTVVHQQIVAGLGDKSSKYAAHENCDELYISRFCYLAIGLSLSKGELCIRTCLQQFTMSGEKVMTELSSLRLLLLIFMMGGNVYLLPGKHVRTLTSNKLELHFRPEDPFSHPAFGQLYPCNNLLLKISRKNNSGFQNHNVFNGQSNESGSMSKLAQTEKGSAASTSMSDTQTTENSGIYTADIVARVQEAYHFTGMVDYQHVIAVHADVARRKRGKWAEAKEPFENLGNEDDENLMMLAPPLFSLKDVPENLVLRPSATMSSKKKQEGVVEHRWEDYEERLEANALTDAMLEVHEVIEVDRVPKIEEEIVINS</sequence>
<dbReference type="PANTHER" id="PTHR13230:SF5">
    <property type="entry name" value="GENERAL TRANSCRIPTION FACTOR 3C POLYPEPTIDE 5"/>
    <property type="match status" value="1"/>
</dbReference>
<gene>
    <name evidence="3" type="ORF">Cgig2_006657</name>
</gene>
<dbReference type="GO" id="GO:0001003">
    <property type="term" value="F:RNA polymerase III type 2 promoter sequence-specific DNA binding"/>
    <property type="evidence" value="ECO:0007669"/>
    <property type="project" value="TreeGrafter"/>
</dbReference>
<dbReference type="InterPro" id="IPR042536">
    <property type="entry name" value="TFIIIC_tauA_Sfc1"/>
</dbReference>
<dbReference type="InterPro" id="IPR040454">
    <property type="entry name" value="TF_IIIC_Tfc1/Sfc1"/>
</dbReference>
<dbReference type="InterPro" id="IPR041499">
    <property type="entry name" value="Tfc1/Sfc1_N"/>
</dbReference>
<comment type="caution">
    <text evidence="3">The sequence shown here is derived from an EMBL/GenBank/DDBJ whole genome shotgun (WGS) entry which is preliminary data.</text>
</comment>
<dbReference type="Gene3D" id="3.30.200.160">
    <property type="entry name" value="TFIIIC, subcomplex tauA, subunit Sfc1, barrel domain"/>
    <property type="match status" value="2"/>
</dbReference>
<proteinExistence type="predicted"/>
<feature type="region of interest" description="Disordered" evidence="1">
    <location>
        <begin position="185"/>
        <end position="222"/>
    </location>
</feature>
<organism evidence="3 4">
    <name type="scientific">Carnegiea gigantea</name>
    <dbReference type="NCBI Taxonomy" id="171969"/>
    <lineage>
        <taxon>Eukaryota</taxon>
        <taxon>Viridiplantae</taxon>
        <taxon>Streptophyta</taxon>
        <taxon>Embryophyta</taxon>
        <taxon>Tracheophyta</taxon>
        <taxon>Spermatophyta</taxon>
        <taxon>Magnoliopsida</taxon>
        <taxon>eudicotyledons</taxon>
        <taxon>Gunneridae</taxon>
        <taxon>Pentapetalae</taxon>
        <taxon>Caryophyllales</taxon>
        <taxon>Cactineae</taxon>
        <taxon>Cactaceae</taxon>
        <taxon>Cactoideae</taxon>
        <taxon>Echinocereeae</taxon>
        <taxon>Carnegiea</taxon>
    </lineage>
</organism>
<evidence type="ECO:0000256" key="1">
    <source>
        <dbReference type="SAM" id="MobiDB-lite"/>
    </source>
</evidence>
<dbReference type="GO" id="GO:0000127">
    <property type="term" value="C:transcription factor TFIIIC complex"/>
    <property type="evidence" value="ECO:0007669"/>
    <property type="project" value="InterPro"/>
</dbReference>
<dbReference type="GO" id="GO:0001002">
    <property type="term" value="F:RNA polymerase III type 1 promoter sequence-specific DNA binding"/>
    <property type="evidence" value="ECO:0007669"/>
    <property type="project" value="TreeGrafter"/>
</dbReference>
<dbReference type="AlphaFoldDB" id="A0A9Q1GIS8"/>
<dbReference type="GO" id="GO:0006384">
    <property type="term" value="P:transcription initiation at RNA polymerase III promoter"/>
    <property type="evidence" value="ECO:0007669"/>
    <property type="project" value="InterPro"/>
</dbReference>
<dbReference type="OrthoDB" id="5598268at2759"/>
<dbReference type="Proteomes" id="UP001153076">
    <property type="component" value="Unassembled WGS sequence"/>
</dbReference>
<reference evidence="3" key="1">
    <citation type="submission" date="2022-04" db="EMBL/GenBank/DDBJ databases">
        <title>Carnegiea gigantea Genome sequencing and assembly v2.</title>
        <authorList>
            <person name="Copetti D."/>
            <person name="Sanderson M.J."/>
            <person name="Burquez A."/>
            <person name="Wojciechowski M.F."/>
        </authorList>
    </citation>
    <scope>NUCLEOTIDE SEQUENCE</scope>
    <source>
        <strain evidence="3">SGP5-SGP5p</strain>
        <tissue evidence="3">Aerial part</tissue>
    </source>
</reference>
<evidence type="ECO:0000259" key="2">
    <source>
        <dbReference type="Pfam" id="PF17682"/>
    </source>
</evidence>
<feature type="domain" description="Transcription factor IIIC subunit Tfc1/Sfc1 triple barrel" evidence="2">
    <location>
        <begin position="144"/>
        <end position="250"/>
    </location>
</feature>
<evidence type="ECO:0000313" key="3">
    <source>
        <dbReference type="EMBL" id="KAJ8419865.1"/>
    </source>
</evidence>
<dbReference type="EMBL" id="JAKOGI010004249">
    <property type="protein sequence ID" value="KAJ8419865.1"/>
    <property type="molecule type" value="Genomic_DNA"/>
</dbReference>
<name>A0A9Q1GIS8_9CARY</name>
<protein>
    <recommendedName>
        <fullName evidence="2">Transcription factor IIIC subunit Tfc1/Sfc1 triple barrel domain-containing protein</fullName>
    </recommendedName>
</protein>